<accession>A0A291T8K4</accession>
<evidence type="ECO:0000256" key="2">
    <source>
        <dbReference type="SAM" id="Phobius"/>
    </source>
</evidence>
<reference evidence="3 4" key="1">
    <citation type="submission" date="2017-10" db="EMBL/GenBank/DDBJ databases">
        <title>Complete Genome Sequence of Faecalibacterium prausnitzii isolated from the gut of healthy adult Indian.</title>
        <authorList>
            <person name="Bag S."/>
            <person name="Ghosh T.S."/>
            <person name="Das B."/>
        </authorList>
    </citation>
    <scope>NUCLEOTIDE SEQUENCE [LARGE SCALE GENOMIC DNA]</scope>
    <source>
        <strain evidence="3 4">Indica</strain>
    </source>
</reference>
<keyword evidence="2" id="KW-1133">Transmembrane helix</keyword>
<sequence length="156" mass="16631">MAPALAPALIGQEAAACALLGLVLGSVRAVFPVRGRAAFLPDMALVGAVLLGLQSYAAALSAGGVLRWYMPGSAFLCAFGAERLLRPALQALEQGLFWLAAGPLRLARRALQPLAAARKNRVEQARARRAQKRSAKKPKKNLPSTRRMLYNSNVSK</sequence>
<evidence type="ECO:0008006" key="5">
    <source>
        <dbReference type="Google" id="ProtNLM"/>
    </source>
</evidence>
<proteinExistence type="predicted"/>
<feature type="region of interest" description="Disordered" evidence="1">
    <location>
        <begin position="122"/>
        <end position="156"/>
    </location>
</feature>
<dbReference type="EMBL" id="CP023819">
    <property type="protein sequence ID" value="ATL89438.1"/>
    <property type="molecule type" value="Genomic_DNA"/>
</dbReference>
<keyword evidence="2" id="KW-0472">Membrane</keyword>
<feature type="transmembrane region" description="Helical" evidence="2">
    <location>
        <begin position="45"/>
        <end position="66"/>
    </location>
</feature>
<protein>
    <recommendedName>
        <fullName evidence="5">Spore cortex biosynthesis protein YabQ</fullName>
    </recommendedName>
</protein>
<feature type="compositionally biased region" description="Basic residues" evidence="1">
    <location>
        <begin position="127"/>
        <end position="140"/>
    </location>
</feature>
<organism evidence="3 4">
    <name type="scientific">Faecalibacterium prausnitzii</name>
    <dbReference type="NCBI Taxonomy" id="853"/>
    <lineage>
        <taxon>Bacteria</taxon>
        <taxon>Bacillati</taxon>
        <taxon>Bacillota</taxon>
        <taxon>Clostridia</taxon>
        <taxon>Eubacteriales</taxon>
        <taxon>Oscillospiraceae</taxon>
        <taxon>Faecalibacterium</taxon>
    </lineage>
</organism>
<dbReference type="Proteomes" id="UP000223709">
    <property type="component" value="Chromosome"/>
</dbReference>
<evidence type="ECO:0000256" key="1">
    <source>
        <dbReference type="SAM" id="MobiDB-lite"/>
    </source>
</evidence>
<name>A0A291T8K4_9FIRM</name>
<evidence type="ECO:0000313" key="4">
    <source>
        <dbReference type="Proteomes" id="UP000223709"/>
    </source>
</evidence>
<dbReference type="RefSeq" id="WP_098922850.1">
    <property type="nucleotide sequence ID" value="NZ_CP023819.1"/>
</dbReference>
<gene>
    <name evidence="3" type="ORF">CRH10_03475</name>
</gene>
<evidence type="ECO:0000313" key="3">
    <source>
        <dbReference type="EMBL" id="ATL89438.1"/>
    </source>
</evidence>
<dbReference type="AlphaFoldDB" id="A0A291T8K4"/>
<keyword evidence="2" id="KW-0812">Transmembrane</keyword>